<keyword evidence="1" id="KW-0863">Zinc-finger</keyword>
<evidence type="ECO:0000313" key="4">
    <source>
        <dbReference type="EMBL" id="KAF4646539.1"/>
    </source>
</evidence>
<sequence>CYNCGDYGHFARNCMNDPQRMSQRTAGNFNNSGPVPQFESQFNGQNQWWLRRRNKGAGKAKGTAKGKGFAYRRGNGRRGKGNKPTRRRFRVNCLDTQPQSSADEHEPRSPPRE</sequence>
<evidence type="ECO:0000259" key="3">
    <source>
        <dbReference type="PROSITE" id="PS50158"/>
    </source>
</evidence>
<name>A0A7J6KIL8_PEROL</name>
<dbReference type="PROSITE" id="PS50158">
    <property type="entry name" value="ZF_CCHC"/>
    <property type="match status" value="1"/>
</dbReference>
<dbReference type="SUPFAM" id="SSF57756">
    <property type="entry name" value="Retrovirus zinc finger-like domains"/>
    <property type="match status" value="1"/>
</dbReference>
<dbReference type="Proteomes" id="UP000570595">
    <property type="component" value="Unassembled WGS sequence"/>
</dbReference>
<reference evidence="4 5" key="1">
    <citation type="submission" date="2020-04" db="EMBL/GenBank/DDBJ databases">
        <title>Perkinsus olseni comparative genomics.</title>
        <authorList>
            <person name="Bogema D.R."/>
        </authorList>
    </citation>
    <scope>NUCLEOTIDE SEQUENCE [LARGE SCALE GENOMIC DNA]</scope>
    <source>
        <strain evidence="4">ATCC PRA-179</strain>
    </source>
</reference>
<feature type="non-terminal residue" evidence="4">
    <location>
        <position position="113"/>
    </location>
</feature>
<feature type="compositionally biased region" description="Basic and acidic residues" evidence="2">
    <location>
        <begin position="102"/>
        <end position="113"/>
    </location>
</feature>
<keyword evidence="1" id="KW-0479">Metal-binding</keyword>
<proteinExistence type="predicted"/>
<dbReference type="GO" id="GO:0003676">
    <property type="term" value="F:nucleic acid binding"/>
    <property type="evidence" value="ECO:0007669"/>
    <property type="project" value="InterPro"/>
</dbReference>
<gene>
    <name evidence="4" type="ORF">FOZ61_005681</name>
</gene>
<evidence type="ECO:0000256" key="2">
    <source>
        <dbReference type="SAM" id="MobiDB-lite"/>
    </source>
</evidence>
<organism evidence="4 5">
    <name type="scientific">Perkinsus olseni</name>
    <name type="common">Perkinsus atlanticus</name>
    <dbReference type="NCBI Taxonomy" id="32597"/>
    <lineage>
        <taxon>Eukaryota</taxon>
        <taxon>Sar</taxon>
        <taxon>Alveolata</taxon>
        <taxon>Perkinsozoa</taxon>
        <taxon>Perkinsea</taxon>
        <taxon>Perkinsida</taxon>
        <taxon>Perkinsidae</taxon>
        <taxon>Perkinsus</taxon>
    </lineage>
</organism>
<feature type="region of interest" description="Disordered" evidence="2">
    <location>
        <begin position="54"/>
        <end position="113"/>
    </location>
</feature>
<evidence type="ECO:0000313" key="5">
    <source>
        <dbReference type="Proteomes" id="UP000570595"/>
    </source>
</evidence>
<dbReference type="InterPro" id="IPR001878">
    <property type="entry name" value="Znf_CCHC"/>
</dbReference>
<dbReference type="InterPro" id="IPR036875">
    <property type="entry name" value="Znf_CCHC_sf"/>
</dbReference>
<evidence type="ECO:0000256" key="1">
    <source>
        <dbReference type="PROSITE-ProRule" id="PRU00047"/>
    </source>
</evidence>
<dbReference type="EMBL" id="JABAHT010003117">
    <property type="protein sequence ID" value="KAF4646539.1"/>
    <property type="molecule type" value="Genomic_DNA"/>
</dbReference>
<protein>
    <recommendedName>
        <fullName evidence="3">CCHC-type domain-containing protein</fullName>
    </recommendedName>
</protein>
<dbReference type="Gene3D" id="4.10.60.10">
    <property type="entry name" value="Zinc finger, CCHC-type"/>
    <property type="match status" value="1"/>
</dbReference>
<feature type="compositionally biased region" description="Basic residues" evidence="2">
    <location>
        <begin position="54"/>
        <end position="64"/>
    </location>
</feature>
<dbReference type="Pfam" id="PF00098">
    <property type="entry name" value="zf-CCHC"/>
    <property type="match status" value="1"/>
</dbReference>
<keyword evidence="1" id="KW-0862">Zinc</keyword>
<feature type="domain" description="CCHC-type" evidence="3">
    <location>
        <begin position="1"/>
        <end position="14"/>
    </location>
</feature>
<dbReference type="AlphaFoldDB" id="A0A7J6KIL8"/>
<dbReference type="OrthoDB" id="3863715at2759"/>
<feature type="compositionally biased region" description="Basic residues" evidence="2">
    <location>
        <begin position="74"/>
        <end position="90"/>
    </location>
</feature>
<dbReference type="GO" id="GO:0008270">
    <property type="term" value="F:zinc ion binding"/>
    <property type="evidence" value="ECO:0007669"/>
    <property type="project" value="UniProtKB-KW"/>
</dbReference>
<comment type="caution">
    <text evidence="4">The sequence shown here is derived from an EMBL/GenBank/DDBJ whole genome shotgun (WGS) entry which is preliminary data.</text>
</comment>
<feature type="non-terminal residue" evidence="4">
    <location>
        <position position="1"/>
    </location>
</feature>
<accession>A0A7J6KIL8</accession>